<reference evidence="7 8" key="1">
    <citation type="journal article" date="2022" name="BMC Genomics">
        <title>Comparative genome analysis of mycobacteria focusing on tRNA and non-coding RNA.</title>
        <authorList>
            <person name="Behra P.R.K."/>
            <person name="Pettersson B.M.F."/>
            <person name="Ramesh M."/>
            <person name="Das S."/>
            <person name="Dasgupta S."/>
            <person name="Kirsebom L.A."/>
        </authorList>
    </citation>
    <scope>NUCLEOTIDE SEQUENCE [LARGE SCALE GENOMIC DNA]</scope>
    <source>
        <strain evidence="7 8">DSM 44078</strain>
    </source>
</reference>
<dbReference type="EMBL" id="JACKTY010000040">
    <property type="protein sequence ID" value="MCV7229145.1"/>
    <property type="molecule type" value="Genomic_DNA"/>
</dbReference>
<evidence type="ECO:0000256" key="6">
    <source>
        <dbReference type="SAM" id="Phobius"/>
    </source>
</evidence>
<gene>
    <name evidence="7" type="ORF">H7J73_24345</name>
</gene>
<feature type="transmembrane region" description="Helical" evidence="6">
    <location>
        <begin position="48"/>
        <end position="71"/>
    </location>
</feature>
<evidence type="ECO:0000256" key="2">
    <source>
        <dbReference type="ARBA" id="ARBA00022475"/>
    </source>
</evidence>
<keyword evidence="5 6" id="KW-0472">Membrane</keyword>
<feature type="transmembrane region" description="Helical" evidence="6">
    <location>
        <begin position="120"/>
        <end position="142"/>
    </location>
</feature>
<feature type="transmembrane region" description="Helical" evidence="6">
    <location>
        <begin position="242"/>
        <end position="263"/>
    </location>
</feature>
<feature type="transmembrane region" description="Helical" evidence="6">
    <location>
        <begin position="162"/>
        <end position="182"/>
    </location>
</feature>
<keyword evidence="3 6" id="KW-0812">Transmembrane</keyword>
<evidence type="ECO:0000256" key="4">
    <source>
        <dbReference type="ARBA" id="ARBA00022989"/>
    </source>
</evidence>
<sequence>MHPATTPLTLATALSSWRLDVSSAVAILLIGGFYLWGTRVQRRRGVTVAAAPLWCFGIGCSLWALATMSMIGVYAGVLFWVRALQVLTLLFLVPFFLAMGRPLTLLRDVLTAQGRARLDAVLAGPAARVVAHPVSTSIAMLGTPWLLYLTPWYRTALESAPVGAATNAALVLIGFGYFYARLQTDPVPRRYSQLISVVISIVETIGDGLLGLVLWLGPVIAVGYYDGLQRTWGPSQRLDQTIGAGVLWILGDVLGVPFLIMLMHGLSVDERARSVEVDAALDDEESARADPQPEAATSRLWWEDDPQLRDRFNRLS</sequence>
<evidence type="ECO:0000313" key="8">
    <source>
        <dbReference type="Proteomes" id="UP001526201"/>
    </source>
</evidence>
<keyword evidence="2" id="KW-1003">Cell membrane</keyword>
<dbReference type="RefSeq" id="WP_264070349.1">
    <property type="nucleotide sequence ID" value="NZ_JACKTY010000040.1"/>
</dbReference>
<dbReference type="Proteomes" id="UP001526201">
    <property type="component" value="Unassembled WGS sequence"/>
</dbReference>
<feature type="transmembrane region" description="Helical" evidence="6">
    <location>
        <begin position="194"/>
        <end position="222"/>
    </location>
</feature>
<dbReference type="InterPro" id="IPR019108">
    <property type="entry name" value="Caa3_assmbl_CtaG-rel"/>
</dbReference>
<proteinExistence type="predicted"/>
<feature type="transmembrane region" description="Helical" evidence="6">
    <location>
        <begin position="77"/>
        <end position="99"/>
    </location>
</feature>
<organism evidence="7 8">
    <name type="scientific">Mycolicibacterium komossense</name>
    <dbReference type="NCBI Taxonomy" id="1779"/>
    <lineage>
        <taxon>Bacteria</taxon>
        <taxon>Bacillati</taxon>
        <taxon>Actinomycetota</taxon>
        <taxon>Actinomycetes</taxon>
        <taxon>Mycobacteriales</taxon>
        <taxon>Mycobacteriaceae</taxon>
        <taxon>Mycolicibacterium</taxon>
    </lineage>
</organism>
<evidence type="ECO:0000313" key="7">
    <source>
        <dbReference type="EMBL" id="MCV7229145.1"/>
    </source>
</evidence>
<protein>
    <submittedName>
        <fullName evidence="7">Cytochrome c oxidase assembly protein</fullName>
    </submittedName>
</protein>
<comment type="subcellular location">
    <subcellularLocation>
        <location evidence="1">Cell membrane</location>
        <topology evidence="1">Multi-pass membrane protein</topology>
    </subcellularLocation>
</comment>
<dbReference type="Pfam" id="PF09678">
    <property type="entry name" value="Caa3_CtaG"/>
    <property type="match status" value="1"/>
</dbReference>
<feature type="transmembrane region" description="Helical" evidence="6">
    <location>
        <begin position="17"/>
        <end position="36"/>
    </location>
</feature>
<name>A0ABT3CI57_9MYCO</name>
<evidence type="ECO:0000256" key="5">
    <source>
        <dbReference type="ARBA" id="ARBA00023136"/>
    </source>
</evidence>
<evidence type="ECO:0000256" key="1">
    <source>
        <dbReference type="ARBA" id="ARBA00004651"/>
    </source>
</evidence>
<keyword evidence="4 6" id="KW-1133">Transmembrane helix</keyword>
<evidence type="ECO:0000256" key="3">
    <source>
        <dbReference type="ARBA" id="ARBA00022692"/>
    </source>
</evidence>
<keyword evidence="8" id="KW-1185">Reference proteome</keyword>
<accession>A0ABT3CI57</accession>
<comment type="caution">
    <text evidence="7">The sequence shown here is derived from an EMBL/GenBank/DDBJ whole genome shotgun (WGS) entry which is preliminary data.</text>
</comment>